<dbReference type="EMBL" id="KQ976738">
    <property type="protein sequence ID" value="KYM75660.1"/>
    <property type="molecule type" value="Genomic_DNA"/>
</dbReference>
<evidence type="ECO:0000256" key="7">
    <source>
        <dbReference type="ARBA" id="ARBA00022801"/>
    </source>
</evidence>
<protein>
    <recommendedName>
        <fullName evidence="10">Carboxypeptidase</fullName>
        <ecNumber evidence="10">3.4.16.-</ecNumber>
    </recommendedName>
</protein>
<dbReference type="Pfam" id="PF00450">
    <property type="entry name" value="Peptidase_S10"/>
    <property type="match status" value="1"/>
</dbReference>
<name>A0A195AUG0_9HYME</name>
<dbReference type="Proteomes" id="UP000078540">
    <property type="component" value="Unassembled WGS sequence"/>
</dbReference>
<organism evidence="11 12">
    <name type="scientific">Atta colombica</name>
    <dbReference type="NCBI Taxonomy" id="520822"/>
    <lineage>
        <taxon>Eukaryota</taxon>
        <taxon>Metazoa</taxon>
        <taxon>Ecdysozoa</taxon>
        <taxon>Arthropoda</taxon>
        <taxon>Hexapoda</taxon>
        <taxon>Insecta</taxon>
        <taxon>Pterygota</taxon>
        <taxon>Neoptera</taxon>
        <taxon>Endopterygota</taxon>
        <taxon>Hymenoptera</taxon>
        <taxon>Apocrita</taxon>
        <taxon>Aculeata</taxon>
        <taxon>Formicoidea</taxon>
        <taxon>Formicidae</taxon>
        <taxon>Myrmicinae</taxon>
        <taxon>Atta</taxon>
    </lineage>
</organism>
<dbReference type="SUPFAM" id="SSF53474">
    <property type="entry name" value="alpha/beta-Hydrolases"/>
    <property type="match status" value="1"/>
</dbReference>
<dbReference type="InterPro" id="IPR001563">
    <property type="entry name" value="Peptidase_S10"/>
</dbReference>
<dbReference type="PANTHER" id="PTHR11802">
    <property type="entry name" value="SERINE PROTEASE FAMILY S10 SERINE CARBOXYPEPTIDASE"/>
    <property type="match status" value="1"/>
</dbReference>
<comment type="subcellular location">
    <subcellularLocation>
        <location evidence="1">Secreted</location>
    </subcellularLocation>
</comment>
<dbReference type="AlphaFoldDB" id="A0A195AUG0"/>
<evidence type="ECO:0000256" key="6">
    <source>
        <dbReference type="ARBA" id="ARBA00022729"/>
    </source>
</evidence>
<keyword evidence="5 10" id="KW-0645">Protease</keyword>
<evidence type="ECO:0000256" key="4">
    <source>
        <dbReference type="ARBA" id="ARBA00022645"/>
    </source>
</evidence>
<gene>
    <name evidence="11" type="ORF">ALC53_13723</name>
</gene>
<dbReference type="PROSITE" id="PS00131">
    <property type="entry name" value="CARBOXYPEPT_SER_SER"/>
    <property type="match status" value="1"/>
</dbReference>
<evidence type="ECO:0000313" key="12">
    <source>
        <dbReference type="Proteomes" id="UP000078540"/>
    </source>
</evidence>
<evidence type="ECO:0000256" key="3">
    <source>
        <dbReference type="ARBA" id="ARBA00022525"/>
    </source>
</evidence>
<evidence type="ECO:0000256" key="10">
    <source>
        <dbReference type="RuleBase" id="RU361156"/>
    </source>
</evidence>
<keyword evidence="12" id="KW-1185">Reference proteome</keyword>
<dbReference type="GO" id="GO:0006508">
    <property type="term" value="P:proteolysis"/>
    <property type="evidence" value="ECO:0007669"/>
    <property type="project" value="UniProtKB-KW"/>
</dbReference>
<keyword evidence="8" id="KW-0325">Glycoprotein</keyword>
<dbReference type="Gene3D" id="3.40.50.1820">
    <property type="entry name" value="alpha/beta hydrolase"/>
    <property type="match status" value="1"/>
</dbReference>
<dbReference type="GO" id="GO:0004185">
    <property type="term" value="F:serine-type carboxypeptidase activity"/>
    <property type="evidence" value="ECO:0007669"/>
    <property type="project" value="UniProtKB-UniRule"/>
</dbReference>
<evidence type="ECO:0000256" key="1">
    <source>
        <dbReference type="ARBA" id="ARBA00004613"/>
    </source>
</evidence>
<dbReference type="EC" id="3.4.16.-" evidence="10"/>
<dbReference type="FunFam" id="3.40.50.1820:FF:000075">
    <property type="entry name" value="Carboxypeptidase"/>
    <property type="match status" value="1"/>
</dbReference>
<evidence type="ECO:0000256" key="9">
    <source>
        <dbReference type="ARBA" id="ARBA00055847"/>
    </source>
</evidence>
<dbReference type="STRING" id="520822.A0A195AUG0"/>
<sequence>MFWWLYYTTAKVNSCYNKPLLIWLQGGPGGSSTSYGNFEELGPLDVNLNPRNYTWVKNYNVLFIDNPVGTGYSYVKSKSAYTRTNTQIAKDLVECMRGFYKELPEFKAVPTYITTESYGGKMGAEFALLWYRAQKAGTIKSNLKGIALGDSWISPIDSVMTWAPFLLNTGMVDTEGFKKVDAAAQKVKNNVELGNWRSATQEWSNTEMVILEKTDNIDFYNILTKQPPLRFFNYQKFFKNKSVMYLNLNAGEAFSLENLMNGPVKKALGIKFVHGSQSSDVFEYLAEDFMKPVTHIVEALLNETDLNVFVYNGQMDLIVDTLGTLHWVEKLKWKNADTWKNSNRNSFVFKSIVEGYLKVQDNFRMYWVNRAGHMVRIYKALSLFPLSFHIYKPQAIAPRLIYYKKNPRSIRNVHFTSANLNVPKDNPIAQEKILQDLTSNAYTAHRYEEKRNE</sequence>
<proteinExistence type="inferred from homology"/>
<dbReference type="PANTHER" id="PTHR11802:SF3">
    <property type="entry name" value="RETINOID-INDUCIBLE SERINE CARBOXYPEPTIDASE"/>
    <property type="match status" value="1"/>
</dbReference>
<dbReference type="InterPro" id="IPR029058">
    <property type="entry name" value="AB_hydrolase_fold"/>
</dbReference>
<accession>A0A195AUG0</accession>
<evidence type="ECO:0000256" key="2">
    <source>
        <dbReference type="ARBA" id="ARBA00009431"/>
    </source>
</evidence>
<comment type="function">
    <text evidence="9">May be involved in vascular wall and kidney homeostasis.</text>
</comment>
<evidence type="ECO:0000256" key="5">
    <source>
        <dbReference type="ARBA" id="ARBA00022670"/>
    </source>
</evidence>
<keyword evidence="7 10" id="KW-0378">Hydrolase</keyword>
<keyword evidence="3" id="KW-0964">Secreted</keyword>
<dbReference type="GO" id="GO:0005576">
    <property type="term" value="C:extracellular region"/>
    <property type="evidence" value="ECO:0007669"/>
    <property type="project" value="UniProtKB-SubCell"/>
</dbReference>
<reference evidence="11 12" key="1">
    <citation type="submission" date="2015-09" db="EMBL/GenBank/DDBJ databases">
        <title>Atta colombica WGS genome.</title>
        <authorList>
            <person name="Nygaard S."/>
            <person name="Hu H."/>
            <person name="Boomsma J."/>
            <person name="Zhang G."/>
        </authorList>
    </citation>
    <scope>NUCLEOTIDE SEQUENCE [LARGE SCALE GENOMIC DNA]</scope>
    <source>
        <strain evidence="11">Treedump-2</strain>
        <tissue evidence="11">Whole body</tissue>
    </source>
</reference>
<keyword evidence="6" id="KW-0732">Signal</keyword>
<dbReference type="InterPro" id="IPR018202">
    <property type="entry name" value="Ser_caboxypep_ser_AS"/>
</dbReference>
<evidence type="ECO:0000256" key="8">
    <source>
        <dbReference type="ARBA" id="ARBA00023180"/>
    </source>
</evidence>
<comment type="similarity">
    <text evidence="2 10">Belongs to the peptidase S10 family.</text>
</comment>
<dbReference type="PRINTS" id="PR00724">
    <property type="entry name" value="CRBOXYPTASEC"/>
</dbReference>
<evidence type="ECO:0000313" key="11">
    <source>
        <dbReference type="EMBL" id="KYM75660.1"/>
    </source>
</evidence>
<keyword evidence="4 10" id="KW-0121">Carboxypeptidase</keyword>